<evidence type="ECO:0000313" key="2">
    <source>
        <dbReference type="EMBL" id="MBA4503184.1"/>
    </source>
</evidence>
<feature type="chain" id="PRO_5030953832" evidence="1">
    <location>
        <begin position="25"/>
        <end position="189"/>
    </location>
</feature>
<evidence type="ECO:0000256" key="1">
    <source>
        <dbReference type="SAM" id="SignalP"/>
    </source>
</evidence>
<dbReference type="RefSeq" id="WP_181740706.1">
    <property type="nucleotide sequence ID" value="NZ_JACEMT010000052.1"/>
</dbReference>
<keyword evidence="3" id="KW-1185">Reference proteome</keyword>
<accession>A0A7W1WZN5</accession>
<comment type="caution">
    <text evidence="2">The sequence shown here is derived from an EMBL/GenBank/DDBJ whole genome shotgun (WGS) entry which is preliminary data.</text>
</comment>
<gene>
    <name evidence="2" type="ORF">H1S06_12525</name>
</gene>
<feature type="signal peptide" evidence="1">
    <location>
        <begin position="1"/>
        <end position="24"/>
    </location>
</feature>
<reference evidence="2 3" key="1">
    <citation type="submission" date="2020-07" db="EMBL/GenBank/DDBJ databases">
        <title>Bacterium isolated from marien macroalgae.</title>
        <authorList>
            <person name="Zhu K."/>
            <person name="Lu D."/>
            <person name="Du Z."/>
        </authorList>
    </citation>
    <scope>NUCLEOTIDE SEQUENCE [LARGE SCALE GENOMIC DNA]</scope>
    <source>
        <strain evidence="2 3">3-1745</strain>
    </source>
</reference>
<evidence type="ECO:0000313" key="3">
    <source>
        <dbReference type="Proteomes" id="UP000538931"/>
    </source>
</evidence>
<sequence length="189" mass="20886">MIRTKTVNVLLVLCMLLSPLSLTAATPDSLQVEAYIASLEDVRQLSEQLQASGAEALLAREVMPRAGEAFDPHRRAVIALEREHPDLYTQLIRIVRQRGFADTATWAAVGDRIVLAYGVIKAESESPEIFQLALEARGMNPQLLLFLPPAEQELVQQALLIAEALSQAPVSDREQVKPYIAQLDRAFSQ</sequence>
<organism evidence="2 3">
    <name type="scientific">Marinobacterium marinum</name>
    <dbReference type="NCBI Taxonomy" id="2756129"/>
    <lineage>
        <taxon>Bacteria</taxon>
        <taxon>Pseudomonadati</taxon>
        <taxon>Pseudomonadota</taxon>
        <taxon>Gammaproteobacteria</taxon>
        <taxon>Oceanospirillales</taxon>
        <taxon>Oceanospirillaceae</taxon>
        <taxon>Marinobacterium</taxon>
    </lineage>
</organism>
<proteinExistence type="predicted"/>
<dbReference type="Proteomes" id="UP000538931">
    <property type="component" value="Unassembled WGS sequence"/>
</dbReference>
<keyword evidence="1" id="KW-0732">Signal</keyword>
<name>A0A7W1WZN5_9GAMM</name>
<dbReference type="AlphaFoldDB" id="A0A7W1WZN5"/>
<protein>
    <submittedName>
        <fullName evidence="2">Uncharacterized protein</fullName>
    </submittedName>
</protein>
<dbReference type="EMBL" id="JACEMT010000052">
    <property type="protein sequence ID" value="MBA4503184.1"/>
    <property type="molecule type" value="Genomic_DNA"/>
</dbReference>